<accession>A0A9N7VSX4</accession>
<name>A0A9N7VSX4_PLEPL</name>
<gene>
    <name evidence="2" type="ORF">PLEPLA_LOCUS42489</name>
</gene>
<evidence type="ECO:0000313" key="3">
    <source>
        <dbReference type="Proteomes" id="UP001153269"/>
    </source>
</evidence>
<dbReference type="AlphaFoldDB" id="A0A9N7VSX4"/>
<feature type="compositionally biased region" description="Polar residues" evidence="1">
    <location>
        <begin position="62"/>
        <end position="78"/>
    </location>
</feature>
<comment type="caution">
    <text evidence="2">The sequence shown here is derived from an EMBL/GenBank/DDBJ whole genome shotgun (WGS) entry which is preliminary data.</text>
</comment>
<dbReference type="Proteomes" id="UP001153269">
    <property type="component" value="Unassembled WGS sequence"/>
</dbReference>
<dbReference type="EMBL" id="CADEAL010004224">
    <property type="protein sequence ID" value="CAB1454722.1"/>
    <property type="molecule type" value="Genomic_DNA"/>
</dbReference>
<proteinExistence type="predicted"/>
<organism evidence="2 3">
    <name type="scientific">Pleuronectes platessa</name>
    <name type="common">European plaice</name>
    <dbReference type="NCBI Taxonomy" id="8262"/>
    <lineage>
        <taxon>Eukaryota</taxon>
        <taxon>Metazoa</taxon>
        <taxon>Chordata</taxon>
        <taxon>Craniata</taxon>
        <taxon>Vertebrata</taxon>
        <taxon>Euteleostomi</taxon>
        <taxon>Actinopterygii</taxon>
        <taxon>Neopterygii</taxon>
        <taxon>Teleostei</taxon>
        <taxon>Neoteleostei</taxon>
        <taxon>Acanthomorphata</taxon>
        <taxon>Carangaria</taxon>
        <taxon>Pleuronectiformes</taxon>
        <taxon>Pleuronectoidei</taxon>
        <taxon>Pleuronectidae</taxon>
        <taxon>Pleuronectes</taxon>
    </lineage>
</organism>
<feature type="compositionally biased region" description="Low complexity" evidence="1">
    <location>
        <begin position="7"/>
        <end position="60"/>
    </location>
</feature>
<evidence type="ECO:0000313" key="2">
    <source>
        <dbReference type="EMBL" id="CAB1454722.1"/>
    </source>
</evidence>
<keyword evidence="3" id="KW-1185">Reference proteome</keyword>
<reference evidence="2" key="1">
    <citation type="submission" date="2020-03" db="EMBL/GenBank/DDBJ databases">
        <authorList>
            <person name="Weist P."/>
        </authorList>
    </citation>
    <scope>NUCLEOTIDE SEQUENCE</scope>
</reference>
<protein>
    <submittedName>
        <fullName evidence="2">Uncharacterized protein</fullName>
    </submittedName>
</protein>
<evidence type="ECO:0000256" key="1">
    <source>
        <dbReference type="SAM" id="MobiDB-lite"/>
    </source>
</evidence>
<sequence>MAMDEVPSSSEASPEPSTSSSPEASPEPFTSSSPEASPEPSTSSSPEASPEPFIPSPEAFVQATTSASPRTSLPASFTLSDPPASMMPPSPLSQTTKKRKRKGEQDIGCLACHRVDLEERRLVLLGIMSEPEGCVRFVNTLEDIVRAMPPEMRRAAMDRVSTYLQGVVQDFGTK</sequence>
<feature type="region of interest" description="Disordered" evidence="1">
    <location>
        <begin position="1"/>
        <end position="105"/>
    </location>
</feature>